<keyword evidence="3" id="KW-1185">Reference proteome</keyword>
<protein>
    <recommendedName>
        <fullName evidence="4">Trichothecene 3-O-acetyltransferase</fullName>
    </recommendedName>
</protein>
<organism evidence="2 3">
    <name type="scientific">Fusarium torreyae</name>
    <dbReference type="NCBI Taxonomy" id="1237075"/>
    <lineage>
        <taxon>Eukaryota</taxon>
        <taxon>Fungi</taxon>
        <taxon>Dikarya</taxon>
        <taxon>Ascomycota</taxon>
        <taxon>Pezizomycotina</taxon>
        <taxon>Sordariomycetes</taxon>
        <taxon>Hypocreomycetidae</taxon>
        <taxon>Hypocreales</taxon>
        <taxon>Nectriaceae</taxon>
        <taxon>Fusarium</taxon>
    </lineage>
</organism>
<reference evidence="2" key="1">
    <citation type="submission" date="2022-09" db="EMBL/GenBank/DDBJ databases">
        <title>Fusarium specimens isolated from Avocado Roots.</title>
        <authorList>
            <person name="Stajich J."/>
            <person name="Roper C."/>
            <person name="Heimlech-Rivalta G."/>
        </authorList>
    </citation>
    <scope>NUCLEOTIDE SEQUENCE</scope>
    <source>
        <strain evidence="2">CF00136</strain>
    </source>
</reference>
<evidence type="ECO:0000313" key="3">
    <source>
        <dbReference type="Proteomes" id="UP001152049"/>
    </source>
</evidence>
<dbReference type="EMBL" id="JAOQAZ010000032">
    <property type="protein sequence ID" value="KAJ4249748.1"/>
    <property type="molecule type" value="Genomic_DNA"/>
</dbReference>
<evidence type="ECO:0008006" key="4">
    <source>
        <dbReference type="Google" id="ProtNLM"/>
    </source>
</evidence>
<dbReference type="OrthoDB" id="1862401at2759"/>
<dbReference type="GO" id="GO:0016747">
    <property type="term" value="F:acyltransferase activity, transferring groups other than amino-acyl groups"/>
    <property type="evidence" value="ECO:0007669"/>
    <property type="project" value="TreeGrafter"/>
</dbReference>
<dbReference type="PANTHER" id="PTHR31642">
    <property type="entry name" value="TRICHOTHECENE 3-O-ACETYLTRANSFERASE"/>
    <property type="match status" value="1"/>
</dbReference>
<dbReference type="GO" id="GO:0044550">
    <property type="term" value="P:secondary metabolite biosynthetic process"/>
    <property type="evidence" value="ECO:0007669"/>
    <property type="project" value="TreeGrafter"/>
</dbReference>
<dbReference type="AlphaFoldDB" id="A0A9W8RQZ7"/>
<comment type="caution">
    <text evidence="2">The sequence shown here is derived from an EMBL/GenBank/DDBJ whole genome shotgun (WGS) entry which is preliminary data.</text>
</comment>
<dbReference type="PANTHER" id="PTHR31642:SF310">
    <property type="entry name" value="FATTY ALCOHOL:CAFFEOYL-COA ACYLTRANSFERASE"/>
    <property type="match status" value="1"/>
</dbReference>
<sequence>MAAIPLDISALGQLQILDSQSQILDSKTVSTEQVKELPDLAPPLLPTERIGPLGWVRTLLHFELPDGYDAEELTKILRQSYTALKERIPIAGCEAVPATATAGSQQGLLQLRHYGDEIDHDFIVKDLRDQDFPSYAELERRGFPSSALDPAVVCQRGLGGEWPGLGDRLNVTMMQVNFIRGGLLLNILFLHAYADCTTAYKFTEILAEEVRKAQGLPIINPVDIPWQDRVNLMESSGLNPGKPEDHPEYTEIPFTPEGPPPKLASPIYHGHVFYFSPEKIQALKEAASPCNAKLFKASQNSNPAFISTNDALAALIWRCTMSAQHTNPDSETKPSGPSILSLALDGRRRAGRQIHKHTLGNILGFAPAIMDLESLIEEEDVSLADVAICIRSAVNKSQDRYLDTLASLVERLENVSRFVPTSFLDMPGKHALLSSWREFPFYDLQWGPALGGRVKAVRPPSVGITHSMHVVLPDRVEAGPGIEVFVGTENSAMDDLLRNPLWKQYAEGLELL</sequence>
<evidence type="ECO:0000313" key="2">
    <source>
        <dbReference type="EMBL" id="KAJ4249748.1"/>
    </source>
</evidence>
<accession>A0A9W8RQZ7</accession>
<dbReference type="InterPro" id="IPR050317">
    <property type="entry name" value="Plant_Fungal_Acyltransferase"/>
</dbReference>
<proteinExistence type="predicted"/>
<dbReference type="InterPro" id="IPR023213">
    <property type="entry name" value="CAT-like_dom_sf"/>
</dbReference>
<dbReference type="Proteomes" id="UP001152049">
    <property type="component" value="Unassembled WGS sequence"/>
</dbReference>
<evidence type="ECO:0000256" key="1">
    <source>
        <dbReference type="ARBA" id="ARBA00022679"/>
    </source>
</evidence>
<keyword evidence="1" id="KW-0808">Transferase</keyword>
<dbReference type="Gene3D" id="3.30.559.10">
    <property type="entry name" value="Chloramphenicol acetyltransferase-like domain"/>
    <property type="match status" value="2"/>
</dbReference>
<name>A0A9W8RQZ7_9HYPO</name>
<dbReference type="Pfam" id="PF02458">
    <property type="entry name" value="Transferase"/>
    <property type="match status" value="1"/>
</dbReference>
<gene>
    <name evidence="2" type="ORF">NW762_012089</name>
</gene>